<dbReference type="PANTHER" id="PTHR39428">
    <property type="entry name" value="F420H(2)-DEPENDENT QUINONE REDUCTASE RV1261C"/>
    <property type="match status" value="1"/>
</dbReference>
<dbReference type="PANTHER" id="PTHR39428:SF3">
    <property type="entry name" value="DEAZAFLAVIN-DEPENDENT NITROREDUCTASE"/>
    <property type="match status" value="1"/>
</dbReference>
<evidence type="ECO:0000256" key="1">
    <source>
        <dbReference type="ARBA" id="ARBA00008710"/>
    </source>
</evidence>
<evidence type="ECO:0000313" key="4">
    <source>
        <dbReference type="EMBL" id="MCK9876045.1"/>
    </source>
</evidence>
<dbReference type="EMBL" id="JALKFT010000007">
    <property type="protein sequence ID" value="MCK9876045.1"/>
    <property type="molecule type" value="Genomic_DNA"/>
</dbReference>
<feature type="compositionally biased region" description="Low complexity" evidence="3">
    <location>
        <begin position="63"/>
        <end position="89"/>
    </location>
</feature>
<sequence>MADTQVPRTPGFDLKAVNQTVIAEYRATGGVLEKTLPGSRLVLLTTIGRHSGKEHVTPLGYVAEAPTPDAGPAADGSTTTDSSSMGEGDQPAAAGGSGVDARRSDRLVVFASNMASSRHPDWYLNLTANPKVVVELGHERVDAEATTATADERVRLYAALVETMPGIRGHQDQVDREIPVVVLALLR</sequence>
<proteinExistence type="inferred from homology"/>
<name>A0ABT0JWX1_9ACTN</name>
<dbReference type="Pfam" id="PF04075">
    <property type="entry name" value="F420H2_quin_red"/>
    <property type="match status" value="2"/>
</dbReference>
<reference evidence="4 5" key="1">
    <citation type="submission" date="2022-04" db="EMBL/GenBank/DDBJ databases">
        <title>Genome diversity in the genus Frankia.</title>
        <authorList>
            <person name="Carlos-Shanley C."/>
            <person name="Hahn D."/>
        </authorList>
    </citation>
    <scope>NUCLEOTIDE SEQUENCE [LARGE SCALE GENOMIC DNA]</scope>
    <source>
        <strain evidence="4 5">Ag45/Mut15</strain>
    </source>
</reference>
<keyword evidence="5" id="KW-1185">Reference proteome</keyword>
<evidence type="ECO:0000313" key="5">
    <source>
        <dbReference type="Proteomes" id="UP001201873"/>
    </source>
</evidence>
<dbReference type="Gene3D" id="2.30.110.10">
    <property type="entry name" value="Electron Transport, Fmn-binding Protein, Chain A"/>
    <property type="match status" value="1"/>
</dbReference>
<comment type="caution">
    <text evidence="4">The sequence shown here is derived from an EMBL/GenBank/DDBJ whole genome shotgun (WGS) entry which is preliminary data.</text>
</comment>
<dbReference type="Proteomes" id="UP001201873">
    <property type="component" value="Unassembled WGS sequence"/>
</dbReference>
<gene>
    <name evidence="4" type="ORF">MXD59_09695</name>
</gene>
<accession>A0ABT0JWX1</accession>
<organism evidence="4 5">
    <name type="scientific">Frankia umida</name>
    <dbReference type="NCBI Taxonomy" id="573489"/>
    <lineage>
        <taxon>Bacteria</taxon>
        <taxon>Bacillati</taxon>
        <taxon>Actinomycetota</taxon>
        <taxon>Actinomycetes</taxon>
        <taxon>Frankiales</taxon>
        <taxon>Frankiaceae</taxon>
        <taxon>Frankia</taxon>
    </lineage>
</organism>
<dbReference type="InterPro" id="IPR012349">
    <property type="entry name" value="Split_barrel_FMN-bd"/>
</dbReference>
<dbReference type="RefSeq" id="WP_248824399.1">
    <property type="nucleotide sequence ID" value="NZ_JALKFT010000007.1"/>
</dbReference>
<comment type="catalytic activity">
    <reaction evidence="2">
        <text>oxidized coenzyme F420-(gamma-L-Glu)(n) + a quinol + H(+) = reduced coenzyme F420-(gamma-L-Glu)(n) + a quinone</text>
        <dbReference type="Rhea" id="RHEA:39663"/>
        <dbReference type="Rhea" id="RHEA-COMP:12939"/>
        <dbReference type="Rhea" id="RHEA-COMP:14378"/>
        <dbReference type="ChEBI" id="CHEBI:15378"/>
        <dbReference type="ChEBI" id="CHEBI:24646"/>
        <dbReference type="ChEBI" id="CHEBI:132124"/>
        <dbReference type="ChEBI" id="CHEBI:133980"/>
        <dbReference type="ChEBI" id="CHEBI:139511"/>
    </reaction>
</comment>
<feature type="region of interest" description="Disordered" evidence="3">
    <location>
        <begin position="63"/>
        <end position="100"/>
    </location>
</feature>
<dbReference type="InterPro" id="IPR004378">
    <property type="entry name" value="F420H2_quin_Rdtase"/>
</dbReference>
<comment type="similarity">
    <text evidence="1">Belongs to the F420H(2)-dependent quinone reductase family.</text>
</comment>
<evidence type="ECO:0000256" key="3">
    <source>
        <dbReference type="SAM" id="MobiDB-lite"/>
    </source>
</evidence>
<evidence type="ECO:0000256" key="2">
    <source>
        <dbReference type="ARBA" id="ARBA00049106"/>
    </source>
</evidence>
<dbReference type="NCBIfam" id="TIGR00026">
    <property type="entry name" value="hi_GC_TIGR00026"/>
    <property type="match status" value="1"/>
</dbReference>
<protein>
    <submittedName>
        <fullName evidence="4">Nitroreductase family deazaflavin-dependent oxidoreductase</fullName>
    </submittedName>
</protein>